<sequence length="288" mass="33642">MWHLWGNVEKKFRKVSKELSPVYYTMAKTCNKVEFDRLMDTVNKVDVAIKEYLELAGYDKWSWCHAETHRGWAMMSNIAESINVALVSASELLIFNFLEEVRLMFGRWNHDNKHKATYTFTPLIGKAQNLLIEYEAMSTRMGIVPSTEYTYNVTNDGRSFVICLQNKTCSCGKFQYEEIPCEHVWAVLKRKSLVADGYCSNLYKPKTVLKIYEIPIYPLPSYSDWIIHKVIMYDEVRPPKFKRPPGRPKNKARSKTKRELLGLKGKHTYSTCGFVGHNRRSCRNRPQE</sequence>
<comment type="caution">
    <text evidence="6">The sequence shown here is derived from an EMBL/GenBank/DDBJ whole genome shotgun (WGS) entry which is preliminary data.</text>
</comment>
<dbReference type="SMART" id="SM00575">
    <property type="entry name" value="ZnF_PMZ"/>
    <property type="match status" value="1"/>
</dbReference>
<evidence type="ECO:0000256" key="3">
    <source>
        <dbReference type="ARBA" id="ARBA00022833"/>
    </source>
</evidence>
<accession>A0A6N2ADA5</accession>
<proteinExistence type="predicted"/>
<evidence type="ECO:0000259" key="5">
    <source>
        <dbReference type="PROSITE" id="PS50966"/>
    </source>
</evidence>
<dbReference type="PANTHER" id="PTHR31973">
    <property type="entry name" value="POLYPROTEIN, PUTATIVE-RELATED"/>
    <property type="match status" value="1"/>
</dbReference>
<keyword evidence="2 4" id="KW-0863">Zinc-finger</keyword>
<organism evidence="6">
    <name type="scientific">Solanum chilense</name>
    <name type="common">Tomato</name>
    <name type="synonym">Lycopersicon chilense</name>
    <dbReference type="NCBI Taxonomy" id="4083"/>
    <lineage>
        <taxon>Eukaryota</taxon>
        <taxon>Viridiplantae</taxon>
        <taxon>Streptophyta</taxon>
        <taxon>Embryophyta</taxon>
        <taxon>Tracheophyta</taxon>
        <taxon>Spermatophyta</taxon>
        <taxon>Magnoliopsida</taxon>
        <taxon>eudicotyledons</taxon>
        <taxon>Gunneridae</taxon>
        <taxon>Pentapetalae</taxon>
        <taxon>asterids</taxon>
        <taxon>lamiids</taxon>
        <taxon>Solanales</taxon>
        <taxon>Solanaceae</taxon>
        <taxon>Solanoideae</taxon>
        <taxon>Solaneae</taxon>
        <taxon>Solanum</taxon>
        <taxon>Solanum subgen. Lycopersicon</taxon>
    </lineage>
</organism>
<protein>
    <recommendedName>
        <fullName evidence="5">SWIM-type domain-containing protein</fullName>
    </recommendedName>
</protein>
<dbReference type="InterPro" id="IPR006564">
    <property type="entry name" value="Znf_PMZ"/>
</dbReference>
<evidence type="ECO:0000256" key="4">
    <source>
        <dbReference type="PROSITE-ProRule" id="PRU00325"/>
    </source>
</evidence>
<dbReference type="EMBL" id="RXGB01078105">
    <property type="protein sequence ID" value="TMW80126.1"/>
    <property type="molecule type" value="Genomic_DNA"/>
</dbReference>
<feature type="domain" description="SWIM-type" evidence="5">
    <location>
        <begin position="149"/>
        <end position="192"/>
    </location>
</feature>
<reference evidence="6" key="1">
    <citation type="submission" date="2019-05" db="EMBL/GenBank/DDBJ databases">
        <title>The de novo reference genome and transcriptome assemblies of the wild tomato species Solanum chilense.</title>
        <authorList>
            <person name="Stam R."/>
            <person name="Nosenko T."/>
            <person name="Hoerger A.C."/>
            <person name="Stephan W."/>
            <person name="Seidel M.A."/>
            <person name="Kuhn J.M.M."/>
            <person name="Haberer G."/>
            <person name="Tellier A."/>
        </authorList>
    </citation>
    <scope>NUCLEOTIDE SEQUENCE</scope>
    <source>
        <tissue evidence="6">Mature leaves</tissue>
    </source>
</reference>
<keyword evidence="1" id="KW-0479">Metal-binding</keyword>
<dbReference type="AlphaFoldDB" id="A0A6N2ADA5"/>
<keyword evidence="3" id="KW-0862">Zinc</keyword>
<evidence type="ECO:0000256" key="1">
    <source>
        <dbReference type="ARBA" id="ARBA00022723"/>
    </source>
</evidence>
<gene>
    <name evidence="6" type="ORF">EJD97_023735</name>
</gene>
<evidence type="ECO:0000313" key="6">
    <source>
        <dbReference type="EMBL" id="TMW80126.1"/>
    </source>
</evidence>
<feature type="non-terminal residue" evidence="6">
    <location>
        <position position="288"/>
    </location>
</feature>
<dbReference type="Pfam" id="PF04434">
    <property type="entry name" value="SWIM"/>
    <property type="match status" value="1"/>
</dbReference>
<dbReference type="PROSITE" id="PS50966">
    <property type="entry name" value="ZF_SWIM"/>
    <property type="match status" value="1"/>
</dbReference>
<dbReference type="GO" id="GO:0008270">
    <property type="term" value="F:zinc ion binding"/>
    <property type="evidence" value="ECO:0007669"/>
    <property type="project" value="UniProtKB-KW"/>
</dbReference>
<dbReference type="InterPro" id="IPR007527">
    <property type="entry name" value="Znf_SWIM"/>
</dbReference>
<evidence type="ECO:0000256" key="2">
    <source>
        <dbReference type="ARBA" id="ARBA00022771"/>
    </source>
</evidence>
<name>A0A6N2ADA5_SOLCI</name>
<dbReference type="PANTHER" id="PTHR31973:SF113">
    <property type="entry name" value="PROTEIN FAR1-RELATED SEQUENCE 5-LIKE"/>
    <property type="match status" value="1"/>
</dbReference>